<feature type="chain" id="PRO_5038489690" evidence="2">
    <location>
        <begin position="21"/>
        <end position="324"/>
    </location>
</feature>
<dbReference type="PANTHER" id="PTHR35936">
    <property type="entry name" value="MEMBRANE-BOUND LYTIC MUREIN TRANSGLYCOSYLASE F"/>
    <property type="match status" value="1"/>
</dbReference>
<comment type="caution">
    <text evidence="4">The sequence shown here is derived from an EMBL/GenBank/DDBJ whole genome shotgun (WGS) entry which is preliminary data.</text>
</comment>
<evidence type="ECO:0000313" key="5">
    <source>
        <dbReference type="Proteomes" id="UP000523863"/>
    </source>
</evidence>
<evidence type="ECO:0000256" key="2">
    <source>
        <dbReference type="SAM" id="SignalP"/>
    </source>
</evidence>
<feature type="signal peptide" evidence="2">
    <location>
        <begin position="1"/>
        <end position="20"/>
    </location>
</feature>
<dbReference type="SUPFAM" id="SSF53850">
    <property type="entry name" value="Periplasmic binding protein-like II"/>
    <property type="match status" value="1"/>
</dbReference>
<gene>
    <name evidence="4" type="ORF">BKA12_001887</name>
</gene>
<dbReference type="RefSeq" id="WP_183643058.1">
    <property type="nucleotide sequence ID" value="NZ_JACHBL010000001.1"/>
</dbReference>
<reference evidence="4 5" key="1">
    <citation type="submission" date="2020-08" db="EMBL/GenBank/DDBJ databases">
        <title>Sequencing the genomes of 1000 actinobacteria strains.</title>
        <authorList>
            <person name="Klenk H.-P."/>
        </authorList>
    </citation>
    <scope>NUCLEOTIDE SEQUENCE [LARGE SCALE GENOMIC DNA]</scope>
    <source>
        <strain evidence="4 5">DSM 23694</strain>
    </source>
</reference>
<dbReference type="AlphaFoldDB" id="A0A7W9DCE5"/>
<proteinExistence type="predicted"/>
<evidence type="ECO:0000313" key="4">
    <source>
        <dbReference type="EMBL" id="MBB5598807.1"/>
    </source>
</evidence>
<dbReference type="CDD" id="cd01004">
    <property type="entry name" value="PBP2_MidA_like"/>
    <property type="match status" value="1"/>
</dbReference>
<dbReference type="Gene3D" id="3.40.190.10">
    <property type="entry name" value="Periplasmic binding protein-like II"/>
    <property type="match status" value="2"/>
</dbReference>
<protein>
    <submittedName>
        <fullName evidence="4">Polar amino acid transport system substrate-binding protein</fullName>
    </submittedName>
</protein>
<dbReference type="Proteomes" id="UP000523863">
    <property type="component" value="Unassembled WGS sequence"/>
</dbReference>
<name>A0A7W9DCE5_9MICC</name>
<dbReference type="PROSITE" id="PS51257">
    <property type="entry name" value="PROKAR_LIPOPROTEIN"/>
    <property type="match status" value="1"/>
</dbReference>
<organism evidence="4 5">
    <name type="scientific">Neomicrococcus lactis</name>
    <dbReference type="NCBI Taxonomy" id="732241"/>
    <lineage>
        <taxon>Bacteria</taxon>
        <taxon>Bacillati</taxon>
        <taxon>Actinomycetota</taxon>
        <taxon>Actinomycetes</taxon>
        <taxon>Micrococcales</taxon>
        <taxon>Micrococcaceae</taxon>
        <taxon>Neomicrococcus</taxon>
    </lineage>
</organism>
<dbReference type="SMART" id="SM00062">
    <property type="entry name" value="PBPb"/>
    <property type="match status" value="1"/>
</dbReference>
<dbReference type="InterPro" id="IPR001638">
    <property type="entry name" value="Solute-binding_3/MltF_N"/>
</dbReference>
<dbReference type="EMBL" id="JACHBL010000001">
    <property type="protein sequence ID" value="MBB5598807.1"/>
    <property type="molecule type" value="Genomic_DNA"/>
</dbReference>
<dbReference type="Pfam" id="PF00497">
    <property type="entry name" value="SBP_bac_3"/>
    <property type="match status" value="1"/>
</dbReference>
<sequence length="324" mass="33601">MKSQRFLSMRRGAAASVALAAILATTACGGQSLSSNSSSAGGSAAPFTAEAAPTEDLAASVVDGIKPDAALTSGLPDAVKTNGIKMTTSEGYPPMEMFAKDGKTLIGVDPALGRAIANKLGVKITINNEDFNAQIPGITTGRYDIIMSSMTDNEERRKTVTFVDYVKAGNGWVVKKGNPSGLGAADTVCGKTVAVVDNGSSLDLAEGFSKDCEAAGKKAVNILKFPGDQEAILQVRNGRADAGINDYPVAAYRAQTSEGALEAVAIAGDEASWGIAMKQDNKALQDSVQKALQSLVDDGTYAKILEAWNVKEMAVDKVTINDGK</sequence>
<evidence type="ECO:0000256" key="1">
    <source>
        <dbReference type="ARBA" id="ARBA00022729"/>
    </source>
</evidence>
<keyword evidence="1 2" id="KW-0732">Signal</keyword>
<feature type="domain" description="Solute-binding protein family 3/N-terminal" evidence="3">
    <location>
        <begin position="83"/>
        <end position="312"/>
    </location>
</feature>
<evidence type="ECO:0000259" key="3">
    <source>
        <dbReference type="SMART" id="SM00062"/>
    </source>
</evidence>
<accession>A0A7W9DCE5</accession>
<keyword evidence="5" id="KW-1185">Reference proteome</keyword>
<dbReference type="PANTHER" id="PTHR35936:SF17">
    <property type="entry name" value="ARGININE-BINDING EXTRACELLULAR PROTEIN ARTP"/>
    <property type="match status" value="1"/>
</dbReference>